<name>F4A2F8_MAHA5</name>
<dbReference type="HOGENOM" id="CLU_1658684_0_0_9"/>
<organism evidence="5 6">
    <name type="scientific">Mahella australiensis (strain DSM 15567 / CIP 107919 / 50-1 BON)</name>
    <dbReference type="NCBI Taxonomy" id="697281"/>
    <lineage>
        <taxon>Bacteria</taxon>
        <taxon>Bacillati</taxon>
        <taxon>Bacillota</taxon>
        <taxon>Clostridia</taxon>
        <taxon>Thermoanaerobacterales</taxon>
        <taxon>Thermoanaerobacterales Family IV. Incertae Sedis</taxon>
        <taxon>Mahella</taxon>
    </lineage>
</organism>
<protein>
    <recommendedName>
        <fullName evidence="2">Anti-sigma-W factor RsiW</fullName>
    </recommendedName>
</protein>
<dbReference type="AlphaFoldDB" id="F4A2F8"/>
<keyword evidence="6" id="KW-1185">Reference proteome</keyword>
<feature type="transmembrane region" description="Helical" evidence="3">
    <location>
        <begin position="79"/>
        <end position="100"/>
    </location>
</feature>
<evidence type="ECO:0000313" key="5">
    <source>
        <dbReference type="EMBL" id="AEE97224.1"/>
    </source>
</evidence>
<feature type="transmembrane region" description="Helical" evidence="3">
    <location>
        <begin position="131"/>
        <end position="152"/>
    </location>
</feature>
<dbReference type="STRING" id="697281.Mahau_2048"/>
<gene>
    <name evidence="5" type="ordered locus">Mahau_2048</name>
</gene>
<feature type="domain" description="Putative zinc-finger" evidence="4">
    <location>
        <begin position="3"/>
        <end position="37"/>
    </location>
</feature>
<comment type="similarity">
    <text evidence="1">Belongs to the zinc-associated anti-sigma factor (ZAS) superfamily. Anti-sigma-W factor family.</text>
</comment>
<keyword evidence="3" id="KW-0472">Membrane</keyword>
<dbReference type="EMBL" id="CP002360">
    <property type="protein sequence ID" value="AEE97224.1"/>
    <property type="molecule type" value="Genomic_DNA"/>
</dbReference>
<evidence type="ECO:0000256" key="2">
    <source>
        <dbReference type="ARBA" id="ARBA00024438"/>
    </source>
</evidence>
<dbReference type="KEGG" id="mas:Mahau_2048"/>
<evidence type="ECO:0000256" key="1">
    <source>
        <dbReference type="ARBA" id="ARBA00024353"/>
    </source>
</evidence>
<evidence type="ECO:0000256" key="3">
    <source>
        <dbReference type="SAM" id="Phobius"/>
    </source>
</evidence>
<keyword evidence="3" id="KW-1133">Transmembrane helix</keyword>
<dbReference type="Pfam" id="PF13490">
    <property type="entry name" value="zf-HC2"/>
    <property type="match status" value="1"/>
</dbReference>
<keyword evidence="3" id="KW-0812">Transmembrane</keyword>
<reference evidence="6" key="1">
    <citation type="submission" date="2010-11" db="EMBL/GenBank/DDBJ databases">
        <title>The complete genome of Mahella australiensis DSM 15567.</title>
        <authorList>
            <consortium name="US DOE Joint Genome Institute (JGI-PGF)"/>
            <person name="Lucas S."/>
            <person name="Copeland A."/>
            <person name="Lapidus A."/>
            <person name="Bruce D."/>
            <person name="Goodwin L."/>
            <person name="Pitluck S."/>
            <person name="Kyrpides N."/>
            <person name="Mavromatis K."/>
            <person name="Pagani I."/>
            <person name="Ivanova N."/>
            <person name="Teshima H."/>
            <person name="Brettin T."/>
            <person name="Detter J.C."/>
            <person name="Han C."/>
            <person name="Tapia R."/>
            <person name="Land M."/>
            <person name="Hauser L."/>
            <person name="Markowitz V."/>
            <person name="Cheng J.-F."/>
            <person name="Hugenholtz P."/>
            <person name="Woyke T."/>
            <person name="Wu D."/>
            <person name="Spring S."/>
            <person name="Pukall R."/>
            <person name="Steenblock K."/>
            <person name="Schneider S."/>
            <person name="Klenk H.-P."/>
            <person name="Eisen J.A."/>
        </authorList>
    </citation>
    <scope>NUCLEOTIDE SEQUENCE [LARGE SCALE GENOMIC DNA]</scope>
    <source>
        <strain evidence="6">DSM 15567 / CIP 107919 / 50-1 BON</strain>
    </source>
</reference>
<dbReference type="Proteomes" id="UP000008457">
    <property type="component" value="Chromosome"/>
</dbReference>
<dbReference type="eggNOG" id="COG5662">
    <property type="taxonomic scope" value="Bacteria"/>
</dbReference>
<evidence type="ECO:0000313" key="6">
    <source>
        <dbReference type="Proteomes" id="UP000008457"/>
    </source>
</evidence>
<sequence length="159" mass="17494">MDCDKFEPLLQASLDGDLGPPSQASLDEHLAHCPRCRAKDAMLRSSVNALKELNKPSTSSALTTRIMTAIVQERKWRRIWAVIASCMGAVILAVILPLLINTGPVSSLLLNSAGYTFFRDMLLMLPVVATLSWRAMFIIFAVLLLIPAAVLIKNNVKYI</sequence>
<proteinExistence type="inferred from homology"/>
<accession>F4A2F8</accession>
<dbReference type="OrthoDB" id="9808253at2"/>
<dbReference type="InterPro" id="IPR027383">
    <property type="entry name" value="Znf_put"/>
</dbReference>
<reference evidence="5 6" key="2">
    <citation type="journal article" date="2011" name="Stand. Genomic Sci.">
        <title>Complete genome sequence of Mahella australiensis type strain (50-1 BON).</title>
        <authorList>
            <person name="Sikorski J."/>
            <person name="Teshima H."/>
            <person name="Nolan M."/>
            <person name="Lucas S."/>
            <person name="Hammon N."/>
            <person name="Deshpande S."/>
            <person name="Cheng J.F."/>
            <person name="Pitluck S."/>
            <person name="Liolios K."/>
            <person name="Pagani I."/>
            <person name="Ivanova N."/>
            <person name="Huntemann M."/>
            <person name="Mavromatis K."/>
            <person name="Ovchinikova G."/>
            <person name="Pati A."/>
            <person name="Tapia R."/>
            <person name="Han C."/>
            <person name="Goodwin L."/>
            <person name="Chen A."/>
            <person name="Palaniappan K."/>
            <person name="Land M."/>
            <person name="Hauser L."/>
            <person name="Ngatchou-Djao O.D."/>
            <person name="Rohde M."/>
            <person name="Pukall R."/>
            <person name="Spring S."/>
            <person name="Abt B."/>
            <person name="Goker M."/>
            <person name="Detter J.C."/>
            <person name="Woyke T."/>
            <person name="Bristow J."/>
            <person name="Markowitz V."/>
            <person name="Hugenholtz P."/>
            <person name="Eisen J.A."/>
            <person name="Kyrpides N.C."/>
            <person name="Klenk H.P."/>
            <person name="Lapidus A."/>
        </authorList>
    </citation>
    <scope>NUCLEOTIDE SEQUENCE [LARGE SCALE GENOMIC DNA]</scope>
    <source>
        <strain evidence="6">DSM 15567 / CIP 107919 / 50-1 BON</strain>
    </source>
</reference>
<dbReference type="Gene3D" id="1.10.10.1320">
    <property type="entry name" value="Anti-sigma factor, zinc-finger domain"/>
    <property type="match status" value="1"/>
</dbReference>
<dbReference type="RefSeq" id="WP_013781652.1">
    <property type="nucleotide sequence ID" value="NC_015520.1"/>
</dbReference>
<dbReference type="InterPro" id="IPR041916">
    <property type="entry name" value="Anti_sigma_zinc_sf"/>
</dbReference>
<evidence type="ECO:0000259" key="4">
    <source>
        <dbReference type="Pfam" id="PF13490"/>
    </source>
</evidence>